<proteinExistence type="predicted"/>
<organism evidence="1 2">
    <name type="scientific">Helianthus annuus</name>
    <name type="common">Common sunflower</name>
    <dbReference type="NCBI Taxonomy" id="4232"/>
    <lineage>
        <taxon>Eukaryota</taxon>
        <taxon>Viridiplantae</taxon>
        <taxon>Streptophyta</taxon>
        <taxon>Embryophyta</taxon>
        <taxon>Tracheophyta</taxon>
        <taxon>Spermatophyta</taxon>
        <taxon>Magnoliopsida</taxon>
        <taxon>eudicotyledons</taxon>
        <taxon>Gunneridae</taxon>
        <taxon>Pentapetalae</taxon>
        <taxon>asterids</taxon>
        <taxon>campanulids</taxon>
        <taxon>Asterales</taxon>
        <taxon>Asteraceae</taxon>
        <taxon>Asteroideae</taxon>
        <taxon>Heliantheae alliance</taxon>
        <taxon>Heliantheae</taxon>
        <taxon>Helianthus</taxon>
    </lineage>
</organism>
<evidence type="ECO:0000313" key="1">
    <source>
        <dbReference type="EMBL" id="KAF5792882.1"/>
    </source>
</evidence>
<dbReference type="EMBL" id="MNCJ02000324">
    <property type="protein sequence ID" value="KAF5792882.1"/>
    <property type="molecule type" value="Genomic_DNA"/>
</dbReference>
<keyword evidence="2" id="KW-1185">Reference proteome</keyword>
<accession>A0A9K3I9W9</accession>
<dbReference type="Gramene" id="mRNA:HanXRQr2_Chr09g0411021">
    <property type="protein sequence ID" value="mRNA:HanXRQr2_Chr09g0411021"/>
    <property type="gene ID" value="HanXRQr2_Chr09g0411021"/>
</dbReference>
<comment type="caution">
    <text evidence="1">The sequence shown here is derived from an EMBL/GenBank/DDBJ whole genome shotgun (WGS) entry which is preliminary data.</text>
</comment>
<protein>
    <submittedName>
        <fullName evidence="1">Uncharacterized protein</fullName>
    </submittedName>
</protein>
<dbReference type="AlphaFoldDB" id="A0A9K3I9W9"/>
<sequence length="62" mass="7237">MPSNSFAGRIHSLKLESWLSPSKSSQDMHKRFDLPKQQNIMVCHPLLCQEDKKMILKKNNKI</sequence>
<dbReference type="Proteomes" id="UP000215914">
    <property type="component" value="Unassembled WGS sequence"/>
</dbReference>
<gene>
    <name evidence="1" type="ORF">HanXRQr2_Chr09g0411021</name>
</gene>
<reference evidence="1" key="2">
    <citation type="submission" date="2020-06" db="EMBL/GenBank/DDBJ databases">
        <title>Helianthus annuus Genome sequencing and assembly Release 2.</title>
        <authorList>
            <person name="Gouzy J."/>
            <person name="Langlade N."/>
            <person name="Munos S."/>
        </authorList>
    </citation>
    <scope>NUCLEOTIDE SEQUENCE</scope>
    <source>
        <tissue evidence="1">Leaves</tissue>
    </source>
</reference>
<evidence type="ECO:0000313" key="2">
    <source>
        <dbReference type="Proteomes" id="UP000215914"/>
    </source>
</evidence>
<name>A0A9K3I9W9_HELAN</name>
<reference evidence="1" key="1">
    <citation type="journal article" date="2017" name="Nature">
        <title>The sunflower genome provides insights into oil metabolism, flowering and Asterid evolution.</title>
        <authorList>
            <person name="Badouin H."/>
            <person name="Gouzy J."/>
            <person name="Grassa C.J."/>
            <person name="Murat F."/>
            <person name="Staton S.E."/>
            <person name="Cottret L."/>
            <person name="Lelandais-Briere C."/>
            <person name="Owens G.L."/>
            <person name="Carrere S."/>
            <person name="Mayjonade B."/>
            <person name="Legrand L."/>
            <person name="Gill N."/>
            <person name="Kane N.C."/>
            <person name="Bowers J.E."/>
            <person name="Hubner S."/>
            <person name="Bellec A."/>
            <person name="Berard A."/>
            <person name="Berges H."/>
            <person name="Blanchet N."/>
            <person name="Boniface M.C."/>
            <person name="Brunel D."/>
            <person name="Catrice O."/>
            <person name="Chaidir N."/>
            <person name="Claudel C."/>
            <person name="Donnadieu C."/>
            <person name="Faraut T."/>
            <person name="Fievet G."/>
            <person name="Helmstetter N."/>
            <person name="King M."/>
            <person name="Knapp S.J."/>
            <person name="Lai Z."/>
            <person name="Le Paslier M.C."/>
            <person name="Lippi Y."/>
            <person name="Lorenzon L."/>
            <person name="Mandel J.R."/>
            <person name="Marage G."/>
            <person name="Marchand G."/>
            <person name="Marquand E."/>
            <person name="Bret-Mestries E."/>
            <person name="Morien E."/>
            <person name="Nambeesan S."/>
            <person name="Nguyen T."/>
            <person name="Pegot-Espagnet P."/>
            <person name="Pouilly N."/>
            <person name="Raftis F."/>
            <person name="Sallet E."/>
            <person name="Schiex T."/>
            <person name="Thomas J."/>
            <person name="Vandecasteele C."/>
            <person name="Vares D."/>
            <person name="Vear F."/>
            <person name="Vautrin S."/>
            <person name="Crespi M."/>
            <person name="Mangin B."/>
            <person name="Burke J.M."/>
            <person name="Salse J."/>
            <person name="Munos S."/>
            <person name="Vincourt P."/>
            <person name="Rieseberg L.H."/>
            <person name="Langlade N.B."/>
        </authorList>
    </citation>
    <scope>NUCLEOTIDE SEQUENCE</scope>
    <source>
        <tissue evidence="1">Leaves</tissue>
    </source>
</reference>